<dbReference type="GO" id="GO:0005509">
    <property type="term" value="F:calcium ion binding"/>
    <property type="evidence" value="ECO:0007669"/>
    <property type="project" value="InterPro"/>
</dbReference>
<reference evidence="3 4" key="1">
    <citation type="submission" date="2016-10" db="EMBL/GenBank/DDBJ databases">
        <authorList>
            <person name="de Groot N.N."/>
        </authorList>
    </citation>
    <scope>NUCLEOTIDE SEQUENCE [LARGE SCALE GENOMIC DNA]</scope>
    <source>
        <strain evidence="3 4">CGMCC 1.11030</strain>
    </source>
</reference>
<keyword evidence="2" id="KW-0964">Secreted</keyword>
<evidence type="ECO:0000313" key="3">
    <source>
        <dbReference type="EMBL" id="SFH66452.1"/>
    </source>
</evidence>
<dbReference type="Gene3D" id="2.150.10.10">
    <property type="entry name" value="Serralysin-like metalloprotease, C-terminal"/>
    <property type="match status" value="2"/>
</dbReference>
<dbReference type="OrthoDB" id="7872026at2"/>
<dbReference type="SUPFAM" id="SSF51120">
    <property type="entry name" value="beta-Roll"/>
    <property type="match status" value="2"/>
</dbReference>
<organism evidence="3 4">
    <name type="scientific">Albimonas pacifica</name>
    <dbReference type="NCBI Taxonomy" id="1114924"/>
    <lineage>
        <taxon>Bacteria</taxon>
        <taxon>Pseudomonadati</taxon>
        <taxon>Pseudomonadota</taxon>
        <taxon>Alphaproteobacteria</taxon>
        <taxon>Rhodobacterales</taxon>
        <taxon>Paracoccaceae</taxon>
        <taxon>Albimonas</taxon>
    </lineage>
</organism>
<dbReference type="Pfam" id="PF00353">
    <property type="entry name" value="HemolysinCabind"/>
    <property type="match status" value="2"/>
</dbReference>
<dbReference type="InterPro" id="IPR001343">
    <property type="entry name" value="Hemolysn_Ca-bd"/>
</dbReference>
<dbReference type="RefSeq" id="WP_092857262.1">
    <property type="nucleotide sequence ID" value="NZ_FOQH01000001.1"/>
</dbReference>
<dbReference type="GO" id="GO:0005576">
    <property type="term" value="C:extracellular region"/>
    <property type="evidence" value="ECO:0007669"/>
    <property type="project" value="UniProtKB-SubCell"/>
</dbReference>
<comment type="subcellular location">
    <subcellularLocation>
        <location evidence="1">Secreted</location>
    </subcellularLocation>
</comment>
<dbReference type="AlphaFoldDB" id="A0A1I3BW35"/>
<dbReference type="PANTHER" id="PTHR38340">
    <property type="entry name" value="S-LAYER PROTEIN"/>
    <property type="match status" value="1"/>
</dbReference>
<dbReference type="Gene3D" id="3.30.1500.10">
    <property type="entry name" value="Haem-binding HasA"/>
    <property type="match status" value="1"/>
</dbReference>
<gene>
    <name evidence="3" type="ORF">SAMN05216258_101385</name>
</gene>
<dbReference type="EMBL" id="FOQH01000001">
    <property type="protein sequence ID" value="SFH66452.1"/>
    <property type="molecule type" value="Genomic_DNA"/>
</dbReference>
<protein>
    <submittedName>
        <fullName evidence="3">Hemolysin-type calcium-binding repeat-containing protein</fullName>
    </submittedName>
</protein>
<proteinExistence type="predicted"/>
<evidence type="ECO:0000313" key="4">
    <source>
        <dbReference type="Proteomes" id="UP000199377"/>
    </source>
</evidence>
<evidence type="ECO:0000256" key="2">
    <source>
        <dbReference type="ARBA" id="ARBA00022525"/>
    </source>
</evidence>
<dbReference type="InterPro" id="IPR036912">
    <property type="entry name" value="HasA_haem-bd_sf"/>
</dbReference>
<dbReference type="PRINTS" id="PR00313">
    <property type="entry name" value="CABNDNGRPT"/>
</dbReference>
<dbReference type="PROSITE" id="PS00330">
    <property type="entry name" value="HEMOLYSIN_CALCIUM"/>
    <property type="match status" value="3"/>
</dbReference>
<dbReference type="InterPro" id="IPR011049">
    <property type="entry name" value="Serralysin-like_metalloprot_C"/>
</dbReference>
<evidence type="ECO:0000256" key="1">
    <source>
        <dbReference type="ARBA" id="ARBA00004613"/>
    </source>
</evidence>
<dbReference type="InterPro" id="IPR018511">
    <property type="entry name" value="Hemolysin-typ_Ca-bd_CS"/>
</dbReference>
<accession>A0A1I3BW35</accession>
<dbReference type="InterPro" id="IPR050557">
    <property type="entry name" value="RTX_toxin/Mannuronan_C5-epim"/>
</dbReference>
<sequence>MTVKIISRNSSETNFQRYLDAFDADFALMGFGTFSEDSEGDYAGAETAITDTPARRSQAFLVDGDLSYDITTHRLGGTMDAIRFGYGAAQDADSGELSLARTDFEISFGRTIRDEDLARSILVDLMGFDEDGDGAATSALRDEIWGQKIKFIGGAGRDVFAGGSANDVLKGGGGNDVLRGAKGADKLLGGGGADKLLGGPGADVLKGGGGNDVLSGGGGDDKLYGGKGADVLSGGPGTDVLVGGPGKDRFDFTSNGYGKEIVQDFQTGRDKAVFDADDYAGFRALMEDARQKGGDVILDTDAGWIKLVDTDLDDLSASDFLFA</sequence>
<dbReference type="Proteomes" id="UP000199377">
    <property type="component" value="Unassembled WGS sequence"/>
</dbReference>
<dbReference type="STRING" id="1114924.SAMN05216258_101385"/>
<dbReference type="PANTHER" id="PTHR38340:SF1">
    <property type="entry name" value="S-LAYER PROTEIN"/>
    <property type="match status" value="1"/>
</dbReference>
<name>A0A1I3BW35_9RHOB</name>
<keyword evidence="4" id="KW-1185">Reference proteome</keyword>